<sequence length="177" mass="19160">MGMWANFKGRNPIEPNVSLIAAEMRPALYAWFTAHIQVLDPSLKTVTDYDPITDEGGSFAVPRVLYDSGANGARVRALDSTQMPEVGGQTANLSLIELQVKDAYPRPVLRSGLIIKIINGGENSALTKFLYQLTEAIDSSESWGGIWHAKLVTGGIDFNGEAHGYGLTPYGVGRYGD</sequence>
<proteinExistence type="predicted"/>
<dbReference type="EMBL" id="GQ241246">
    <property type="protein sequence ID" value="ACY35913.1"/>
    <property type="molecule type" value="Genomic_DNA"/>
</dbReference>
<gene>
    <name evidence="1" type="ORF">CMP1-17</name>
</gene>
<dbReference type="KEGG" id="vg:8684203"/>
<evidence type="ECO:0000313" key="2">
    <source>
        <dbReference type="Proteomes" id="UP000002628"/>
    </source>
</evidence>
<keyword evidence="2" id="KW-1185">Reference proteome</keyword>
<accession>D0U201</accession>
<name>D0U201_9CAUD</name>
<reference evidence="1 2" key="1">
    <citation type="journal article" date="2010" name="Microbiology">
        <title>The endolysins of bacteriophages CMP1 and CN77 are specific for the lysis of Clavibacter michiganensis strains.</title>
        <authorList>
            <person name="Wittmann J."/>
            <person name="Eichenlaub R."/>
            <person name="Dreiseikelmann B."/>
        </authorList>
    </citation>
    <scope>NUCLEOTIDE SEQUENCE [LARGE SCALE GENOMIC DNA]</scope>
</reference>
<dbReference type="Proteomes" id="UP000002628">
    <property type="component" value="Segment"/>
</dbReference>
<dbReference type="GeneID" id="8684203"/>
<protein>
    <submittedName>
        <fullName evidence="1">Uncharacterized protein</fullName>
    </submittedName>
</protein>
<evidence type="ECO:0000313" key="1">
    <source>
        <dbReference type="EMBL" id="ACY35913.1"/>
    </source>
</evidence>
<dbReference type="RefSeq" id="YP_003359108.1">
    <property type="nucleotide sequence ID" value="NC_013698.1"/>
</dbReference>
<organism evidence="1 2">
    <name type="scientific">Clavibacter phage CMP1</name>
    <dbReference type="NCBI Taxonomy" id="686439"/>
    <lineage>
        <taxon>Viruses</taxon>
        <taxon>Duplodnaviria</taxon>
        <taxon>Heunggongvirae</taxon>
        <taxon>Uroviricota</taxon>
        <taxon>Caudoviricetes</taxon>
        <taxon>Cimpunavirus</taxon>
        <taxon>Cimpunavirus CMP1</taxon>
    </lineage>
</organism>